<sequence length="61" mass="6518">MRRSHRAARQGGSRRGQRAPQPPAGPATPAPRGAAPGRHRHIHGATFAINQSKAKRVHVVS</sequence>
<reference evidence="2 3" key="1">
    <citation type="journal article" date="2013" name="Genome Announc.">
        <title>Genome Sequences of 28 Bordetella pertussis U.S. Outbreak Strains Dating from 2010 to 2012.</title>
        <authorList>
            <person name="Harvill E.T."/>
            <person name="Goodfield L.L."/>
            <person name="Ivanov Y."/>
            <person name="Meyer J.A."/>
            <person name="Newth C."/>
            <person name="Cassiday P."/>
            <person name="Tondella M.L."/>
            <person name="Liao P."/>
            <person name="Zimmerman J."/>
            <person name="Meert K."/>
            <person name="Wessel D."/>
            <person name="Berger J."/>
            <person name="Dean J.M."/>
            <person name="Holubkov R."/>
            <person name="Burr J."/>
            <person name="Liu T."/>
            <person name="Brinkac L."/>
            <person name="Kim M."/>
            <person name="Losada L."/>
        </authorList>
    </citation>
    <scope>NUCLEOTIDE SEQUENCE [LARGE SCALE GENOMIC DNA]</scope>
    <source>
        <strain evidence="2 3">CHLA-26</strain>
    </source>
</reference>
<evidence type="ECO:0000313" key="2">
    <source>
        <dbReference type="EMBL" id="ETH30578.1"/>
    </source>
</evidence>
<dbReference type="Proteomes" id="UP000018679">
    <property type="component" value="Unassembled WGS sequence"/>
</dbReference>
<protein>
    <submittedName>
        <fullName evidence="2">Uncharacterized protein</fullName>
    </submittedName>
</protein>
<feature type="compositionally biased region" description="Pro residues" evidence="1">
    <location>
        <begin position="20"/>
        <end position="29"/>
    </location>
</feature>
<gene>
    <name evidence="2" type="ORF">L566_1690</name>
</gene>
<name>A0AAI9J0Q4_BORPT</name>
<comment type="caution">
    <text evidence="2">The sequence shown here is derived from an EMBL/GenBank/DDBJ whole genome shotgun (WGS) entry which is preliminary data.</text>
</comment>
<evidence type="ECO:0000313" key="3">
    <source>
        <dbReference type="Proteomes" id="UP000018679"/>
    </source>
</evidence>
<feature type="region of interest" description="Disordered" evidence="1">
    <location>
        <begin position="1"/>
        <end position="61"/>
    </location>
</feature>
<dbReference type="AlphaFoldDB" id="A0AAI9J0Q4"/>
<organism evidence="2 3">
    <name type="scientific">Bordetella pertussis CHLA-26</name>
    <dbReference type="NCBI Taxonomy" id="1331284"/>
    <lineage>
        <taxon>Bacteria</taxon>
        <taxon>Pseudomonadati</taxon>
        <taxon>Pseudomonadota</taxon>
        <taxon>Betaproteobacteria</taxon>
        <taxon>Burkholderiales</taxon>
        <taxon>Alcaligenaceae</taxon>
        <taxon>Bordetella</taxon>
    </lineage>
</organism>
<proteinExistence type="predicted"/>
<evidence type="ECO:0000256" key="1">
    <source>
        <dbReference type="SAM" id="MobiDB-lite"/>
    </source>
</evidence>
<accession>A0AAI9J0Q4</accession>
<dbReference type="EMBL" id="AXSB02000027">
    <property type="protein sequence ID" value="ETH30578.1"/>
    <property type="molecule type" value="Genomic_DNA"/>
</dbReference>